<accession>A0A699XIT5</accession>
<gene>
    <name evidence="1" type="ORF">Tci_930229</name>
</gene>
<protein>
    <submittedName>
        <fullName evidence="1">Uncharacterized protein</fullName>
    </submittedName>
</protein>
<dbReference type="EMBL" id="BKCJ011850759">
    <property type="protein sequence ID" value="GFD58260.1"/>
    <property type="molecule type" value="Genomic_DNA"/>
</dbReference>
<proteinExistence type="predicted"/>
<name>A0A699XIT5_TANCI</name>
<dbReference type="AlphaFoldDB" id="A0A699XIT5"/>
<reference evidence="1" key="1">
    <citation type="journal article" date="2019" name="Sci. Rep.">
        <title>Draft genome of Tanacetum cinerariifolium, the natural source of mosquito coil.</title>
        <authorList>
            <person name="Yamashiro T."/>
            <person name="Shiraishi A."/>
            <person name="Satake H."/>
            <person name="Nakayama K."/>
        </authorList>
    </citation>
    <scope>NUCLEOTIDE SEQUENCE</scope>
</reference>
<feature type="non-terminal residue" evidence="1">
    <location>
        <position position="1"/>
    </location>
</feature>
<organism evidence="1">
    <name type="scientific">Tanacetum cinerariifolium</name>
    <name type="common">Dalmatian daisy</name>
    <name type="synonym">Chrysanthemum cinerariifolium</name>
    <dbReference type="NCBI Taxonomy" id="118510"/>
    <lineage>
        <taxon>Eukaryota</taxon>
        <taxon>Viridiplantae</taxon>
        <taxon>Streptophyta</taxon>
        <taxon>Embryophyta</taxon>
        <taxon>Tracheophyta</taxon>
        <taxon>Spermatophyta</taxon>
        <taxon>Magnoliopsida</taxon>
        <taxon>eudicotyledons</taxon>
        <taxon>Gunneridae</taxon>
        <taxon>Pentapetalae</taxon>
        <taxon>asterids</taxon>
        <taxon>campanulids</taxon>
        <taxon>Asterales</taxon>
        <taxon>Asteraceae</taxon>
        <taxon>Asteroideae</taxon>
        <taxon>Anthemideae</taxon>
        <taxon>Anthemidinae</taxon>
        <taxon>Tanacetum</taxon>
    </lineage>
</organism>
<evidence type="ECO:0000313" key="1">
    <source>
        <dbReference type="EMBL" id="GFD58260.1"/>
    </source>
</evidence>
<sequence length="78" mass="8677">GRALPRVPECARLDVPGVAAGRRHRRRHSRPRIPARLGRCTELHAAIHCTRSAPGIARSHSPLPVARWRVDPVRKTAL</sequence>
<comment type="caution">
    <text evidence="1">The sequence shown here is derived from an EMBL/GenBank/DDBJ whole genome shotgun (WGS) entry which is preliminary data.</text>
</comment>